<keyword evidence="6" id="KW-0812">Transmembrane</keyword>
<keyword evidence="4" id="KW-1003">Cell membrane</keyword>
<dbReference type="InterPro" id="IPR007812">
    <property type="entry name" value="T2SS_protein-GspL"/>
</dbReference>
<reference evidence="12 13" key="1">
    <citation type="submission" date="2021-08" db="EMBL/GenBank/DDBJ databases">
        <authorList>
            <person name="Peeters C."/>
        </authorList>
    </citation>
    <scope>NUCLEOTIDE SEQUENCE [LARGE SCALE GENOMIC DNA]</scope>
    <source>
        <strain evidence="12 13">LMG 32289</strain>
    </source>
</reference>
<evidence type="ECO:0000256" key="10">
    <source>
        <dbReference type="SAM" id="MobiDB-lite"/>
    </source>
</evidence>
<keyword evidence="3" id="KW-0813">Transport</keyword>
<dbReference type="Proteomes" id="UP000706525">
    <property type="component" value="Unassembled WGS sequence"/>
</dbReference>
<feature type="compositionally biased region" description="Acidic residues" evidence="10">
    <location>
        <begin position="166"/>
        <end position="175"/>
    </location>
</feature>
<keyword evidence="9" id="KW-0472">Membrane</keyword>
<evidence type="ECO:0000256" key="7">
    <source>
        <dbReference type="ARBA" id="ARBA00022927"/>
    </source>
</evidence>
<accession>A0ABM8X3V6</accession>
<dbReference type="Gene3D" id="3.30.420.380">
    <property type="match status" value="1"/>
</dbReference>
<feature type="region of interest" description="Disordered" evidence="10">
    <location>
        <begin position="467"/>
        <end position="498"/>
    </location>
</feature>
<evidence type="ECO:0000313" key="12">
    <source>
        <dbReference type="EMBL" id="CAG9174589.1"/>
    </source>
</evidence>
<dbReference type="InterPro" id="IPR043129">
    <property type="entry name" value="ATPase_NBD"/>
</dbReference>
<dbReference type="InterPro" id="IPR025691">
    <property type="entry name" value="GspL_pp_dom"/>
</dbReference>
<evidence type="ECO:0000256" key="5">
    <source>
        <dbReference type="ARBA" id="ARBA00022519"/>
    </source>
</evidence>
<evidence type="ECO:0000256" key="1">
    <source>
        <dbReference type="ARBA" id="ARBA00004533"/>
    </source>
</evidence>
<comment type="similarity">
    <text evidence="2">Belongs to the GSP L family.</text>
</comment>
<feature type="region of interest" description="Disordered" evidence="10">
    <location>
        <begin position="160"/>
        <end position="190"/>
    </location>
</feature>
<dbReference type="EMBL" id="CAJZAG010000006">
    <property type="protein sequence ID" value="CAG9174589.1"/>
    <property type="molecule type" value="Genomic_DNA"/>
</dbReference>
<keyword evidence="8" id="KW-1133">Transmembrane helix</keyword>
<keyword evidence="5" id="KW-0997">Cell inner membrane</keyword>
<gene>
    <name evidence="12" type="ORF">LMG32289_03087</name>
</gene>
<evidence type="ECO:0000256" key="9">
    <source>
        <dbReference type="ARBA" id="ARBA00023136"/>
    </source>
</evidence>
<evidence type="ECO:0000256" key="8">
    <source>
        <dbReference type="ARBA" id="ARBA00022989"/>
    </source>
</evidence>
<keyword evidence="13" id="KW-1185">Reference proteome</keyword>
<dbReference type="SUPFAM" id="SSF53067">
    <property type="entry name" value="Actin-like ATPase domain"/>
    <property type="match status" value="1"/>
</dbReference>
<sequence length="498" mass="53605">MPFALVRTPVGDKNRRVGDASAIDLLREGHALVSELPAADRLVLIVAASDVLLTTAMVPPLPPARLKLALPNLVEDALATDAQPCHIALGPGLEPGTPARGARRRLLMVADRAWLRAVLDAFADHKHRRRHVVPAQLCIPLTPLTTTQVLRKYEPKLATVGAEPDPLAEPEDENGDQGGAEGGPADQGVDSAVSNNAEAVVAPVQLATLVVEGAAAALAESAALLETGPATRIGNGRLWQVTVRTGAYEGYGLLLGDEALAAWQALAPAGRWHGDRAALAHAPVPALYERRHTGRAPRPLDDWRVWLEGAEDCLRQRDLDLAQFEFAQGRIDRWNLRAWRLPVALACGVLLVQLIGINVHWLMLSKERDQLEAAQTQALRTAFPQIPVVIDPPLQMRRQVEQLRLASGRSTPDDFLPLADRFAGAARSLAPDALQALEYRGGMLYVTLKPGTDTSALRNSVRQVGLQMDEDKNPPDAMTRATGTPGPAGSRWTVKPGT</sequence>
<dbReference type="NCBIfam" id="TIGR01709">
    <property type="entry name" value="typeII_sec_gspL"/>
    <property type="match status" value="1"/>
</dbReference>
<evidence type="ECO:0000256" key="3">
    <source>
        <dbReference type="ARBA" id="ARBA00022448"/>
    </source>
</evidence>
<evidence type="ECO:0000256" key="4">
    <source>
        <dbReference type="ARBA" id="ARBA00022475"/>
    </source>
</evidence>
<organism evidence="12 13">
    <name type="scientific">Cupriavidus pampae</name>
    <dbReference type="NCBI Taxonomy" id="659251"/>
    <lineage>
        <taxon>Bacteria</taxon>
        <taxon>Pseudomonadati</taxon>
        <taxon>Pseudomonadota</taxon>
        <taxon>Betaproteobacteria</taxon>
        <taxon>Burkholderiales</taxon>
        <taxon>Burkholderiaceae</taxon>
        <taxon>Cupriavidus</taxon>
    </lineage>
</organism>
<evidence type="ECO:0000259" key="11">
    <source>
        <dbReference type="Pfam" id="PF12693"/>
    </source>
</evidence>
<dbReference type="Pfam" id="PF12693">
    <property type="entry name" value="GspL_C"/>
    <property type="match status" value="1"/>
</dbReference>
<name>A0ABM8X3V6_9BURK</name>
<comment type="caution">
    <text evidence="12">The sequence shown here is derived from an EMBL/GenBank/DDBJ whole genome shotgun (WGS) entry which is preliminary data.</text>
</comment>
<evidence type="ECO:0000256" key="6">
    <source>
        <dbReference type="ARBA" id="ARBA00022692"/>
    </source>
</evidence>
<evidence type="ECO:0000256" key="2">
    <source>
        <dbReference type="ARBA" id="ARBA00005318"/>
    </source>
</evidence>
<proteinExistence type="inferred from homology"/>
<keyword evidence="7" id="KW-0653">Protein transport</keyword>
<protein>
    <recommendedName>
        <fullName evidence="11">GspL periplasmic domain-containing protein</fullName>
    </recommendedName>
</protein>
<feature type="domain" description="GspL periplasmic" evidence="11">
    <location>
        <begin position="335"/>
        <end position="447"/>
    </location>
</feature>
<comment type="subcellular location">
    <subcellularLocation>
        <location evidence="1">Cell inner membrane</location>
    </subcellularLocation>
</comment>
<evidence type="ECO:0000313" key="13">
    <source>
        <dbReference type="Proteomes" id="UP000706525"/>
    </source>
</evidence>